<organism evidence="1 2">
    <name type="scientific">Actinomadura meridiana</name>
    <dbReference type="NCBI Taxonomy" id="559626"/>
    <lineage>
        <taxon>Bacteria</taxon>
        <taxon>Bacillati</taxon>
        <taxon>Actinomycetota</taxon>
        <taxon>Actinomycetes</taxon>
        <taxon>Streptosporangiales</taxon>
        <taxon>Thermomonosporaceae</taxon>
        <taxon>Actinomadura</taxon>
    </lineage>
</organism>
<proteinExistence type="predicted"/>
<comment type="caution">
    <text evidence="1">The sequence shown here is derived from an EMBL/GenBank/DDBJ whole genome shotgun (WGS) entry which is preliminary data.</text>
</comment>
<keyword evidence="2" id="KW-1185">Reference proteome</keyword>
<reference evidence="2" key="1">
    <citation type="journal article" date="2019" name="Int. J. Syst. Evol. Microbiol.">
        <title>The Global Catalogue of Microorganisms (GCM) 10K type strain sequencing project: providing services to taxonomists for standard genome sequencing and annotation.</title>
        <authorList>
            <consortium name="The Broad Institute Genomics Platform"/>
            <consortium name="The Broad Institute Genome Sequencing Center for Infectious Disease"/>
            <person name="Wu L."/>
            <person name="Ma J."/>
        </authorList>
    </citation>
    <scope>NUCLEOTIDE SEQUENCE [LARGE SCALE GENOMIC DNA]</scope>
    <source>
        <strain evidence="2">JCM 17440</strain>
    </source>
</reference>
<dbReference type="Proteomes" id="UP001501710">
    <property type="component" value="Unassembled WGS sequence"/>
</dbReference>
<protein>
    <submittedName>
        <fullName evidence="1">Uncharacterized protein</fullName>
    </submittedName>
</protein>
<evidence type="ECO:0000313" key="2">
    <source>
        <dbReference type="Proteomes" id="UP001501710"/>
    </source>
</evidence>
<accession>A0ABP8CN19</accession>
<name>A0ABP8CN19_9ACTN</name>
<dbReference type="EMBL" id="BAABAS010000028">
    <property type="protein sequence ID" value="GAA4241375.1"/>
    <property type="molecule type" value="Genomic_DNA"/>
</dbReference>
<gene>
    <name evidence="1" type="ORF">GCM10022254_69960</name>
</gene>
<evidence type="ECO:0000313" key="1">
    <source>
        <dbReference type="EMBL" id="GAA4241375.1"/>
    </source>
</evidence>
<sequence length="75" mass="7909">MFSHSPMALAKARFNGTMGRSWRKTIAVGVRTSAPPLMAIEPLLAFGAVACVAAESRGGAAPPSQRTNVHFSRLV</sequence>